<proteinExistence type="predicted"/>
<keyword evidence="2" id="KW-1185">Reference proteome</keyword>
<reference evidence="1" key="1">
    <citation type="submission" date="2023-06" db="EMBL/GenBank/DDBJ databases">
        <title>Genome-scale phylogeny and comparative genomics of the fungal order Sordariales.</title>
        <authorList>
            <consortium name="Lawrence Berkeley National Laboratory"/>
            <person name="Hensen N."/>
            <person name="Bonometti L."/>
            <person name="Westerberg I."/>
            <person name="Brannstrom I.O."/>
            <person name="Guillou S."/>
            <person name="Cros-Aarteil S."/>
            <person name="Calhoun S."/>
            <person name="Haridas S."/>
            <person name="Kuo A."/>
            <person name="Mondo S."/>
            <person name="Pangilinan J."/>
            <person name="Riley R."/>
            <person name="Labutti K."/>
            <person name="Andreopoulos B."/>
            <person name="Lipzen A."/>
            <person name="Chen C."/>
            <person name="Yanf M."/>
            <person name="Daum C."/>
            <person name="Ng V."/>
            <person name="Clum A."/>
            <person name="Steindorff A."/>
            <person name="Ohm R."/>
            <person name="Martin F."/>
            <person name="Silar P."/>
            <person name="Natvig D."/>
            <person name="Lalanne C."/>
            <person name="Gautier V."/>
            <person name="Ament-Velasquez S.L."/>
            <person name="Kruys A."/>
            <person name="Hutchinson M.I."/>
            <person name="Powell A.J."/>
            <person name="Barry K."/>
            <person name="Miller A.N."/>
            <person name="Grigoriev I.V."/>
            <person name="Debuchy R."/>
            <person name="Gladieux P."/>
            <person name="Thoren M.H."/>
            <person name="Johannesson H."/>
        </authorList>
    </citation>
    <scope>NUCLEOTIDE SEQUENCE</scope>
    <source>
        <strain evidence="1">SMH2532-1</strain>
    </source>
</reference>
<evidence type="ECO:0000313" key="1">
    <source>
        <dbReference type="EMBL" id="KAK0640568.1"/>
    </source>
</evidence>
<sequence length="465" mass="50059">MADPNYDSDSSIEDYDVLDDLDPNAPLEFALSQHMNAKPTAVQGALRSLYKVAEDGTAIFADRTSDYSVSVDRLLWIDGYEKTEKGNSKPRREMTLVVLKMVLASLNPAAKFRHATATLKLKDSEPHGRKGPRLEAWAPFREKVKENAVTGTHAQTDKTEGGVKAGYEGAEVSGTAGREKSISWEQVYCEEGSSNEEIRKGKRVGVTWFMKQNELTQEGVKQEVWVSALFSRASSDPYLVKFNIYAYVGTAQEYTAKTKRFFGLGDGQTKAFLVTPGKTPNICNAEGHDMMRTIDPNNLGKLRDPELSTGLIIRWGPAPVPQAPNPMAAKQETLHAPREEKIIDNLAPAAAAAAAAAAVAGRSVGSVGSAGSVGEVPRSPLAQRPVQLAQTAATIGLMQSPEAHRPLDVCGSGIHDPGPRVVALEGRVAQAEARIAAQDVTILQLQRSLLELQGLLAAHLPNAAS</sequence>
<protein>
    <submittedName>
        <fullName evidence="1">Uncharacterized protein</fullName>
    </submittedName>
</protein>
<evidence type="ECO:0000313" key="2">
    <source>
        <dbReference type="Proteomes" id="UP001174936"/>
    </source>
</evidence>
<dbReference type="AlphaFoldDB" id="A0AA40CK92"/>
<gene>
    <name evidence="1" type="ORF">B0T16DRAFT_418123</name>
</gene>
<dbReference type="EMBL" id="JAULSV010000006">
    <property type="protein sequence ID" value="KAK0640568.1"/>
    <property type="molecule type" value="Genomic_DNA"/>
</dbReference>
<dbReference type="Proteomes" id="UP001174936">
    <property type="component" value="Unassembled WGS sequence"/>
</dbReference>
<comment type="caution">
    <text evidence="1">The sequence shown here is derived from an EMBL/GenBank/DDBJ whole genome shotgun (WGS) entry which is preliminary data.</text>
</comment>
<organism evidence="1 2">
    <name type="scientific">Cercophora newfieldiana</name>
    <dbReference type="NCBI Taxonomy" id="92897"/>
    <lineage>
        <taxon>Eukaryota</taxon>
        <taxon>Fungi</taxon>
        <taxon>Dikarya</taxon>
        <taxon>Ascomycota</taxon>
        <taxon>Pezizomycotina</taxon>
        <taxon>Sordariomycetes</taxon>
        <taxon>Sordariomycetidae</taxon>
        <taxon>Sordariales</taxon>
        <taxon>Lasiosphaeriaceae</taxon>
        <taxon>Cercophora</taxon>
    </lineage>
</organism>
<accession>A0AA40CK92</accession>
<name>A0AA40CK92_9PEZI</name>